<dbReference type="InterPro" id="IPR050639">
    <property type="entry name" value="SSR_resolvase"/>
</dbReference>
<keyword evidence="2" id="KW-0229">DNA integration</keyword>
<dbReference type="KEGG" id="pect:BN1012_Phect1813"/>
<dbReference type="PANTHER" id="PTHR30461">
    <property type="entry name" value="DNA-INVERTASE FROM LAMBDOID PROPHAGE"/>
    <property type="match status" value="1"/>
</dbReference>
<proteinExistence type="inferred from homology"/>
<dbReference type="SUPFAM" id="SSF53041">
    <property type="entry name" value="Resolvase-like"/>
    <property type="match status" value="1"/>
</dbReference>
<dbReference type="STRING" id="1458461.BN1012_Phect1813"/>
<keyword evidence="5" id="KW-0233">DNA recombination</keyword>
<keyword evidence="3" id="KW-0230">DNA invertase</keyword>
<dbReference type="PROSITE" id="PS00397">
    <property type="entry name" value="RECOMBINASES_1"/>
    <property type="match status" value="1"/>
</dbReference>
<dbReference type="PROSITE" id="PS00398">
    <property type="entry name" value="RECOMBINASES_2"/>
    <property type="match status" value="1"/>
</dbReference>
<protein>
    <submittedName>
        <fullName evidence="9">DNA-invertase</fullName>
    </submittedName>
</protein>
<evidence type="ECO:0000256" key="5">
    <source>
        <dbReference type="ARBA" id="ARBA00023172"/>
    </source>
</evidence>
<dbReference type="AlphaFoldDB" id="X5MDA5"/>
<evidence type="ECO:0000256" key="3">
    <source>
        <dbReference type="ARBA" id="ARBA00023100"/>
    </source>
</evidence>
<dbReference type="GO" id="GO:0003677">
    <property type="term" value="F:DNA binding"/>
    <property type="evidence" value="ECO:0007669"/>
    <property type="project" value="UniProtKB-KW"/>
</dbReference>
<dbReference type="Proteomes" id="UP000032160">
    <property type="component" value="Chromosome I"/>
</dbReference>
<evidence type="ECO:0000256" key="7">
    <source>
        <dbReference type="PROSITE-ProRule" id="PRU10137"/>
    </source>
</evidence>
<comment type="similarity">
    <text evidence="1">Belongs to the site-specific recombinase resolvase family.</text>
</comment>
<dbReference type="FunFam" id="3.40.50.1390:FF:000001">
    <property type="entry name" value="DNA recombinase"/>
    <property type="match status" value="1"/>
</dbReference>
<evidence type="ECO:0000256" key="4">
    <source>
        <dbReference type="ARBA" id="ARBA00023125"/>
    </source>
</evidence>
<dbReference type="HOGENOM" id="CLU_010686_8_0_5"/>
<evidence type="ECO:0000313" key="10">
    <source>
        <dbReference type="Proteomes" id="UP000032160"/>
    </source>
</evidence>
<evidence type="ECO:0000256" key="6">
    <source>
        <dbReference type="PIRSR" id="PIRSR606118-50"/>
    </source>
</evidence>
<dbReference type="SMART" id="SM00857">
    <property type="entry name" value="Resolvase"/>
    <property type="match status" value="1"/>
</dbReference>
<keyword evidence="4" id="KW-0238">DNA-binding</keyword>
<dbReference type="InterPro" id="IPR036162">
    <property type="entry name" value="Resolvase-like_N_sf"/>
</dbReference>
<dbReference type="Pfam" id="PF00239">
    <property type="entry name" value="Resolvase"/>
    <property type="match status" value="1"/>
</dbReference>
<evidence type="ECO:0000256" key="2">
    <source>
        <dbReference type="ARBA" id="ARBA00022908"/>
    </source>
</evidence>
<keyword evidence="10" id="KW-1185">Reference proteome</keyword>
<organism evidence="9 10">
    <name type="scientific">Candidatus Phaeomarinibacter ectocarpi</name>
    <dbReference type="NCBI Taxonomy" id="1458461"/>
    <lineage>
        <taxon>Bacteria</taxon>
        <taxon>Pseudomonadati</taxon>
        <taxon>Pseudomonadota</taxon>
        <taxon>Alphaproteobacteria</taxon>
        <taxon>Hyphomicrobiales</taxon>
        <taxon>Parvibaculaceae</taxon>
        <taxon>Candidatus Phaeomarinibacter</taxon>
    </lineage>
</organism>
<dbReference type="GO" id="GO:0000150">
    <property type="term" value="F:DNA strand exchange activity"/>
    <property type="evidence" value="ECO:0007669"/>
    <property type="project" value="UniProtKB-KW"/>
</dbReference>
<reference evidence="9 10" key="1">
    <citation type="journal article" date="2014" name="Front. Genet.">
        <title>Genome and metabolic network of "Candidatus Phaeomarinobacter ectocarpi" Ec32, a new candidate genus of Alphaproteobacteria frequently associated with brown algae.</title>
        <authorList>
            <person name="Dittami S.M."/>
            <person name="Barbeyron T."/>
            <person name="Boyen C."/>
            <person name="Cambefort J."/>
            <person name="Collet G."/>
            <person name="Delage L."/>
            <person name="Gobet A."/>
            <person name="Groisillier A."/>
            <person name="Leblanc C."/>
            <person name="Michel G."/>
            <person name="Scornet D."/>
            <person name="Siegel A."/>
            <person name="Tapia J.E."/>
            <person name="Tonon T."/>
        </authorList>
    </citation>
    <scope>NUCLEOTIDE SEQUENCE [LARGE SCALE GENOMIC DNA]</scope>
    <source>
        <strain evidence="9 10">Ec32</strain>
    </source>
</reference>
<dbReference type="PROSITE" id="PS51736">
    <property type="entry name" value="RECOMBINASES_3"/>
    <property type="match status" value="1"/>
</dbReference>
<feature type="active site" description="O-(5'-phospho-DNA)-serine intermediate" evidence="6 7">
    <location>
        <position position="23"/>
    </location>
</feature>
<feature type="domain" description="Resolvase/invertase-type recombinase catalytic" evidence="8">
    <location>
        <begin position="15"/>
        <end position="149"/>
    </location>
</feature>
<dbReference type="CDD" id="cd03768">
    <property type="entry name" value="SR_ResInv"/>
    <property type="match status" value="1"/>
</dbReference>
<dbReference type="EMBL" id="HG966617">
    <property type="protein sequence ID" value="CDO60027.1"/>
    <property type="molecule type" value="Genomic_DNA"/>
</dbReference>
<gene>
    <name evidence="9" type="ORF">BN1012_Phect1813</name>
</gene>
<evidence type="ECO:0000259" key="8">
    <source>
        <dbReference type="PROSITE" id="PS51736"/>
    </source>
</evidence>
<dbReference type="InterPro" id="IPR006118">
    <property type="entry name" value="Recombinase_CS"/>
</dbReference>
<evidence type="ECO:0000256" key="1">
    <source>
        <dbReference type="ARBA" id="ARBA00009913"/>
    </source>
</evidence>
<dbReference type="GO" id="GO:0015074">
    <property type="term" value="P:DNA integration"/>
    <property type="evidence" value="ECO:0007669"/>
    <property type="project" value="UniProtKB-KW"/>
</dbReference>
<dbReference type="InterPro" id="IPR006119">
    <property type="entry name" value="Resolv_N"/>
</dbReference>
<sequence>MNMDTIWPPMRHSGKRVGYARVSTQDQKLRMQLDGLNAVKCDLIFSDHGVSGKTDTRPGLDDALAALEPGDVLVVFKLDRLGRSVLHLADLLARFEREGIHFCSLAEGINTTSSGGRLVYHLFSAFAEFQREIIVENTMAGLQAAKARGSRLGRPPKLSPRDVMWAHECVYQRGGSLAEIARRRGISPITYRRAFERMGVDEAA</sequence>
<dbReference type="Gene3D" id="3.40.50.1390">
    <property type="entry name" value="Resolvase, N-terminal catalytic domain"/>
    <property type="match status" value="1"/>
</dbReference>
<accession>X5MDA5</accession>
<dbReference type="PANTHER" id="PTHR30461:SF2">
    <property type="entry name" value="SERINE RECOMBINASE PINE-RELATED"/>
    <property type="match status" value="1"/>
</dbReference>
<name>X5MDA5_9HYPH</name>
<dbReference type="RefSeq" id="WP_244442926.1">
    <property type="nucleotide sequence ID" value="NZ_HG966617.1"/>
</dbReference>
<evidence type="ECO:0000313" key="9">
    <source>
        <dbReference type="EMBL" id="CDO60027.1"/>
    </source>
</evidence>